<sequence length="202" mass="22516">MKKASYDFYLILATAAVLGAISAICIYGMFYFKFAELQHMPAAAKALYMARMNRLISPFIIALILLLGICVPKRLLSASRLTWFAALLTLVVVIISFTAGVVMALKVTLIITLILQFVVLVLAAGGSRGLNFTHKSYWLRVGSSLMHLGIILFILDLFFYKHHTLHLILFWVTTFSTVSGMLACFYSQSLLKLFRGKGEDHA</sequence>
<feature type="transmembrane region" description="Helical" evidence="1">
    <location>
        <begin position="52"/>
        <end position="71"/>
    </location>
</feature>
<feature type="transmembrane region" description="Helical" evidence="1">
    <location>
        <begin position="107"/>
        <end position="125"/>
    </location>
</feature>
<organism evidence="2">
    <name type="scientific">hydrothermal vent metagenome</name>
    <dbReference type="NCBI Taxonomy" id="652676"/>
    <lineage>
        <taxon>unclassified sequences</taxon>
        <taxon>metagenomes</taxon>
        <taxon>ecological metagenomes</taxon>
    </lineage>
</organism>
<proteinExistence type="predicted"/>
<evidence type="ECO:0000256" key="1">
    <source>
        <dbReference type="SAM" id="Phobius"/>
    </source>
</evidence>
<dbReference type="EMBL" id="UOEX01000276">
    <property type="protein sequence ID" value="VAW39181.1"/>
    <property type="molecule type" value="Genomic_DNA"/>
</dbReference>
<reference evidence="2" key="1">
    <citation type="submission" date="2018-06" db="EMBL/GenBank/DDBJ databases">
        <authorList>
            <person name="Zhirakovskaya E."/>
        </authorList>
    </citation>
    <scope>NUCLEOTIDE SEQUENCE</scope>
</reference>
<feature type="transmembrane region" description="Helical" evidence="1">
    <location>
        <begin position="7"/>
        <end position="32"/>
    </location>
</feature>
<name>A0A3B0V8K8_9ZZZZ</name>
<feature type="transmembrane region" description="Helical" evidence="1">
    <location>
        <begin position="137"/>
        <end position="159"/>
    </location>
</feature>
<evidence type="ECO:0000313" key="2">
    <source>
        <dbReference type="EMBL" id="VAW39181.1"/>
    </source>
</evidence>
<keyword evidence="1" id="KW-1133">Transmembrane helix</keyword>
<feature type="transmembrane region" description="Helical" evidence="1">
    <location>
        <begin position="165"/>
        <end position="187"/>
    </location>
</feature>
<keyword evidence="1" id="KW-0472">Membrane</keyword>
<accession>A0A3B0V8K8</accession>
<protein>
    <submittedName>
        <fullName evidence="2">Uncharacterized protein</fullName>
    </submittedName>
</protein>
<feature type="transmembrane region" description="Helical" evidence="1">
    <location>
        <begin position="83"/>
        <end position="101"/>
    </location>
</feature>
<dbReference type="AlphaFoldDB" id="A0A3B0V8K8"/>
<keyword evidence="1" id="KW-0812">Transmembrane</keyword>
<gene>
    <name evidence="2" type="ORF">MNBD_DELTA03-868</name>
</gene>